<reference evidence="1" key="1">
    <citation type="submission" date="2020-04" db="EMBL/GenBank/DDBJ databases">
        <authorList>
            <person name="Zhang T."/>
        </authorList>
    </citation>
    <scope>NUCLEOTIDE SEQUENCE</scope>
    <source>
        <strain evidence="1">HKST-UBA01</strain>
    </source>
</reference>
<dbReference type="PANTHER" id="PTHR36439">
    <property type="entry name" value="BLL4334 PROTEIN"/>
    <property type="match status" value="1"/>
</dbReference>
<accession>A0A955LGD7</accession>
<dbReference type="Gene3D" id="3.30.70.1280">
    <property type="entry name" value="SP0830-like domains"/>
    <property type="match status" value="1"/>
</dbReference>
<dbReference type="InterPro" id="IPR012545">
    <property type="entry name" value="DUF1697"/>
</dbReference>
<dbReference type="EMBL" id="JAGQKX010000012">
    <property type="protein sequence ID" value="MCA9389933.1"/>
    <property type="molecule type" value="Genomic_DNA"/>
</dbReference>
<dbReference type="PANTHER" id="PTHR36439:SF1">
    <property type="entry name" value="DUF1697 DOMAIN-CONTAINING PROTEIN"/>
    <property type="match status" value="1"/>
</dbReference>
<dbReference type="PIRSF" id="PIRSF008502">
    <property type="entry name" value="UCP008502"/>
    <property type="match status" value="1"/>
</dbReference>
<dbReference type="AlphaFoldDB" id="A0A955LGD7"/>
<dbReference type="Pfam" id="PF08002">
    <property type="entry name" value="DUF1697"/>
    <property type="match status" value="1"/>
</dbReference>
<reference evidence="1" key="2">
    <citation type="journal article" date="2021" name="Microbiome">
        <title>Successional dynamics and alternative stable states in a saline activated sludge microbial community over 9 years.</title>
        <authorList>
            <person name="Wang Y."/>
            <person name="Ye J."/>
            <person name="Ju F."/>
            <person name="Liu L."/>
            <person name="Boyd J.A."/>
            <person name="Deng Y."/>
            <person name="Parks D.H."/>
            <person name="Jiang X."/>
            <person name="Yin X."/>
            <person name="Woodcroft B.J."/>
            <person name="Tyson G.W."/>
            <person name="Hugenholtz P."/>
            <person name="Polz M.F."/>
            <person name="Zhang T."/>
        </authorList>
    </citation>
    <scope>NUCLEOTIDE SEQUENCE</scope>
    <source>
        <strain evidence="1">HKST-UBA01</strain>
    </source>
</reference>
<dbReference type="Proteomes" id="UP000701698">
    <property type="component" value="Unassembled WGS sequence"/>
</dbReference>
<sequence>MSRSKTIQYVALLRGINSGKNPSTKMDVLRKAFETMGYENVSTILATGNVIFTSPESNPIKIEKNIFETLPSFIGFESDVIVRPVDDILALVRSEPFSPFNTFKKPRLYATFIHTEQKIESKYPIQTEEYVIIDNFDGVVCSMVFDESYKTPDLMKTLERMFGKNITTRNWNTVIKIISKKI</sequence>
<evidence type="ECO:0000313" key="2">
    <source>
        <dbReference type="Proteomes" id="UP000701698"/>
    </source>
</evidence>
<organism evidence="1 2">
    <name type="scientific">candidate division WWE3 bacterium</name>
    <dbReference type="NCBI Taxonomy" id="2053526"/>
    <lineage>
        <taxon>Bacteria</taxon>
        <taxon>Katanobacteria</taxon>
    </lineage>
</organism>
<proteinExistence type="predicted"/>
<comment type="caution">
    <text evidence="1">The sequence shown here is derived from an EMBL/GenBank/DDBJ whole genome shotgun (WGS) entry which is preliminary data.</text>
</comment>
<dbReference type="SUPFAM" id="SSF160379">
    <property type="entry name" value="SP0830-like"/>
    <property type="match status" value="1"/>
</dbReference>
<evidence type="ECO:0000313" key="1">
    <source>
        <dbReference type="EMBL" id="MCA9389933.1"/>
    </source>
</evidence>
<protein>
    <submittedName>
        <fullName evidence="1">DUF1697 domain-containing protein</fullName>
    </submittedName>
</protein>
<name>A0A955LGD7_UNCKA</name>
<gene>
    <name evidence="1" type="ORF">KC571_00865</name>
</gene>